<gene>
    <name evidence="7" type="ORF">GAYE_SCF16G3663</name>
</gene>
<sequence length="345" mass="39437">MPFSPLRKRKRNWKASLEKLQALLTCALCNNHPLKYPVTLSTCCHAFCESCIKENFSNCCPICHKPAILQYPSAVQVPNICNIVQLLAKLRESADLFSFDRTTNRKTIITDNDMHWTGRETEQQSYLSNRPLGMHAPSMEKLQGAIEPQESVITILPTGLDAKQYMFLKKVITKLGRAQLATSFQSQVTHLVTGHYDVKEKLKRTMKLCIGMVSSNCKIMSFQWLIHCHMANQWIDNTLEFEMRETWIKPNCVFSHELFCLEQYMGEVPSISELEQLITLGGGQIVSECDLLSSSSTTRLSNDNNNRSNVQWIIASNTQPTKLRQKYPNIATVYPEQLLDRICLR</sequence>
<evidence type="ECO:0000259" key="5">
    <source>
        <dbReference type="PROSITE" id="PS50089"/>
    </source>
</evidence>
<dbReference type="InterPro" id="IPR001841">
    <property type="entry name" value="Znf_RING"/>
</dbReference>
<dbReference type="InterPro" id="IPR013083">
    <property type="entry name" value="Znf_RING/FYVE/PHD"/>
</dbReference>
<dbReference type="Proteomes" id="UP001300502">
    <property type="component" value="Unassembled WGS sequence"/>
</dbReference>
<evidence type="ECO:0000256" key="2">
    <source>
        <dbReference type="ARBA" id="ARBA00022771"/>
    </source>
</evidence>
<dbReference type="InterPro" id="IPR001357">
    <property type="entry name" value="BRCT_dom"/>
</dbReference>
<dbReference type="Gene3D" id="3.40.50.10190">
    <property type="entry name" value="BRCT domain"/>
    <property type="match status" value="1"/>
</dbReference>
<dbReference type="AlphaFoldDB" id="A0AAV9IEK4"/>
<evidence type="ECO:0000256" key="3">
    <source>
        <dbReference type="ARBA" id="ARBA00022833"/>
    </source>
</evidence>
<feature type="domain" description="BRCT" evidence="6">
    <location>
        <begin position="168"/>
        <end position="228"/>
    </location>
</feature>
<dbReference type="PROSITE" id="PS00518">
    <property type="entry name" value="ZF_RING_1"/>
    <property type="match status" value="1"/>
</dbReference>
<keyword evidence="3" id="KW-0862">Zinc</keyword>
<evidence type="ECO:0008006" key="9">
    <source>
        <dbReference type="Google" id="ProtNLM"/>
    </source>
</evidence>
<reference evidence="7 8" key="1">
    <citation type="submission" date="2022-07" db="EMBL/GenBank/DDBJ databases">
        <title>Genome-wide signatures of adaptation to extreme environments.</title>
        <authorList>
            <person name="Cho C.H."/>
            <person name="Yoon H.S."/>
        </authorList>
    </citation>
    <scope>NUCLEOTIDE SEQUENCE [LARGE SCALE GENOMIC DNA]</scope>
    <source>
        <strain evidence="7 8">108.79 E11</strain>
    </source>
</reference>
<evidence type="ECO:0000313" key="7">
    <source>
        <dbReference type="EMBL" id="KAK4525754.1"/>
    </source>
</evidence>
<keyword evidence="8" id="KW-1185">Reference proteome</keyword>
<dbReference type="Gene3D" id="3.30.40.10">
    <property type="entry name" value="Zinc/RING finger domain, C3HC4 (zinc finger)"/>
    <property type="match status" value="1"/>
</dbReference>
<dbReference type="InterPro" id="IPR017907">
    <property type="entry name" value="Znf_RING_CS"/>
</dbReference>
<accession>A0AAV9IEK4</accession>
<dbReference type="SUPFAM" id="SSF52113">
    <property type="entry name" value="BRCT domain"/>
    <property type="match status" value="1"/>
</dbReference>
<dbReference type="InterPro" id="IPR039503">
    <property type="entry name" value="BARD1_Znf-RING"/>
</dbReference>
<protein>
    <recommendedName>
        <fullName evidence="9">RING-type E3 ubiquitin transferase BRCA1</fullName>
    </recommendedName>
</protein>
<keyword evidence="2 4" id="KW-0863">Zinc-finger</keyword>
<feature type="domain" description="RING-type" evidence="5">
    <location>
        <begin position="26"/>
        <end position="64"/>
    </location>
</feature>
<comment type="caution">
    <text evidence="7">The sequence shown here is derived from an EMBL/GenBank/DDBJ whole genome shotgun (WGS) entry which is preliminary data.</text>
</comment>
<dbReference type="PROSITE" id="PS50089">
    <property type="entry name" value="ZF_RING_2"/>
    <property type="match status" value="1"/>
</dbReference>
<evidence type="ECO:0000259" key="6">
    <source>
        <dbReference type="PROSITE" id="PS50172"/>
    </source>
</evidence>
<dbReference type="PROSITE" id="PS50172">
    <property type="entry name" value="BRCT"/>
    <property type="match status" value="1"/>
</dbReference>
<dbReference type="SMART" id="SM00184">
    <property type="entry name" value="RING"/>
    <property type="match status" value="1"/>
</dbReference>
<organism evidence="7 8">
    <name type="scientific">Galdieria yellowstonensis</name>
    <dbReference type="NCBI Taxonomy" id="3028027"/>
    <lineage>
        <taxon>Eukaryota</taxon>
        <taxon>Rhodophyta</taxon>
        <taxon>Bangiophyceae</taxon>
        <taxon>Galdieriales</taxon>
        <taxon>Galdieriaceae</taxon>
        <taxon>Galdieria</taxon>
    </lineage>
</organism>
<dbReference type="Pfam" id="PF14835">
    <property type="entry name" value="zf-RING_6"/>
    <property type="match status" value="1"/>
</dbReference>
<name>A0AAV9IEK4_9RHOD</name>
<evidence type="ECO:0000313" key="8">
    <source>
        <dbReference type="Proteomes" id="UP001300502"/>
    </source>
</evidence>
<dbReference type="SUPFAM" id="SSF57850">
    <property type="entry name" value="RING/U-box"/>
    <property type="match status" value="1"/>
</dbReference>
<evidence type="ECO:0000256" key="4">
    <source>
        <dbReference type="PROSITE-ProRule" id="PRU00175"/>
    </source>
</evidence>
<evidence type="ECO:0000256" key="1">
    <source>
        <dbReference type="ARBA" id="ARBA00022723"/>
    </source>
</evidence>
<proteinExistence type="predicted"/>
<dbReference type="GO" id="GO:0008270">
    <property type="term" value="F:zinc ion binding"/>
    <property type="evidence" value="ECO:0007669"/>
    <property type="project" value="UniProtKB-KW"/>
</dbReference>
<keyword evidence="1" id="KW-0479">Metal-binding</keyword>
<dbReference type="EMBL" id="JANCYU010000033">
    <property type="protein sequence ID" value="KAK4525754.1"/>
    <property type="molecule type" value="Genomic_DNA"/>
</dbReference>
<dbReference type="InterPro" id="IPR036420">
    <property type="entry name" value="BRCT_dom_sf"/>
</dbReference>